<name>A0ABR8GRE2_9CYAN</name>
<evidence type="ECO:0000313" key="2">
    <source>
        <dbReference type="EMBL" id="MBD2605759.1"/>
    </source>
</evidence>
<gene>
    <name evidence="2" type="ORF">H6G81_14820</name>
</gene>
<dbReference type="Proteomes" id="UP000660380">
    <property type="component" value="Unassembled WGS sequence"/>
</dbReference>
<dbReference type="EMBL" id="JACJTA010000028">
    <property type="protein sequence ID" value="MBD2605759.1"/>
    <property type="molecule type" value="Genomic_DNA"/>
</dbReference>
<keyword evidence="3" id="KW-1185">Reference proteome</keyword>
<feature type="compositionally biased region" description="Pro residues" evidence="1">
    <location>
        <begin position="68"/>
        <end position="83"/>
    </location>
</feature>
<reference evidence="2 3" key="1">
    <citation type="journal article" date="2020" name="ISME J.">
        <title>Comparative genomics reveals insights into cyanobacterial evolution and habitat adaptation.</title>
        <authorList>
            <person name="Chen M.Y."/>
            <person name="Teng W.K."/>
            <person name="Zhao L."/>
            <person name="Hu C.X."/>
            <person name="Zhou Y.K."/>
            <person name="Han B.P."/>
            <person name="Song L.R."/>
            <person name="Shu W.S."/>
        </authorList>
    </citation>
    <scope>NUCLEOTIDE SEQUENCE [LARGE SCALE GENOMIC DNA]</scope>
    <source>
        <strain evidence="2 3">FACHB-248</strain>
    </source>
</reference>
<comment type="caution">
    <text evidence="2">The sequence shown here is derived from an EMBL/GenBank/DDBJ whole genome shotgun (WGS) entry which is preliminary data.</text>
</comment>
<accession>A0ABR8GRE2</accession>
<protein>
    <submittedName>
        <fullName evidence="2">Uncharacterized protein</fullName>
    </submittedName>
</protein>
<proteinExistence type="predicted"/>
<organism evidence="2 3">
    <name type="scientific">Scytonema hofmannii FACHB-248</name>
    <dbReference type="NCBI Taxonomy" id="1842502"/>
    <lineage>
        <taxon>Bacteria</taxon>
        <taxon>Bacillati</taxon>
        <taxon>Cyanobacteriota</taxon>
        <taxon>Cyanophyceae</taxon>
        <taxon>Nostocales</taxon>
        <taxon>Scytonemataceae</taxon>
        <taxon>Scytonema</taxon>
    </lineage>
</organism>
<dbReference type="RefSeq" id="WP_186227462.1">
    <property type="nucleotide sequence ID" value="NZ_JACJTA010000028.1"/>
</dbReference>
<sequence>MMATICHIAQQWDTGLIILGWHDHCAMGYTPPEARSPPIALGNVSGSGLARAIKAGSPNSRRMGVPIELPPKPNSPEQKPMPTPTNISKNQGSEVILNRT</sequence>
<feature type="region of interest" description="Disordered" evidence="1">
    <location>
        <begin position="54"/>
        <end position="100"/>
    </location>
</feature>
<evidence type="ECO:0000313" key="3">
    <source>
        <dbReference type="Proteomes" id="UP000660380"/>
    </source>
</evidence>
<evidence type="ECO:0000256" key="1">
    <source>
        <dbReference type="SAM" id="MobiDB-lite"/>
    </source>
</evidence>
<feature type="compositionally biased region" description="Polar residues" evidence="1">
    <location>
        <begin position="84"/>
        <end position="100"/>
    </location>
</feature>